<proteinExistence type="predicted"/>
<comment type="caution">
    <text evidence="2">The sequence shown here is derived from an EMBL/GenBank/DDBJ whole genome shotgun (WGS) entry which is preliminary data.</text>
</comment>
<evidence type="ECO:0000259" key="1">
    <source>
        <dbReference type="Pfam" id="PF20236"/>
    </source>
</evidence>
<organism evidence="2 3">
    <name type="scientific">Linderina pennispora</name>
    <dbReference type="NCBI Taxonomy" id="61395"/>
    <lineage>
        <taxon>Eukaryota</taxon>
        <taxon>Fungi</taxon>
        <taxon>Fungi incertae sedis</taxon>
        <taxon>Zoopagomycota</taxon>
        <taxon>Kickxellomycotina</taxon>
        <taxon>Kickxellomycetes</taxon>
        <taxon>Kickxellales</taxon>
        <taxon>Kickxellaceae</taxon>
        <taxon>Linderina</taxon>
    </lineage>
</organism>
<sequence>MSENIFTIVKRKNKKGWNIFGGHIDTTLQVRIYGQLGYLLDSQPTKITLSAAIGGYDSDDDERTMCDIDMAANTTATNYEQVLLVAESEIHVSGFAAILGPGTRIDARNRVNNSGWKFTDASGTKYKWTIDKCAKLWKLHDGSGNAVAAFNEGLFDTQGLGHLSMPASTDQEMMHVILITWGLVARGAMNNVVNMLMDQGMV</sequence>
<evidence type="ECO:0000313" key="3">
    <source>
        <dbReference type="Proteomes" id="UP000193922"/>
    </source>
</evidence>
<name>A0A1Y1WIA9_9FUNG</name>
<dbReference type="Pfam" id="PF20236">
    <property type="entry name" value="DUF6593"/>
    <property type="match status" value="1"/>
</dbReference>
<protein>
    <recommendedName>
        <fullName evidence="1">DUF6593 domain-containing protein</fullName>
    </recommendedName>
</protein>
<dbReference type="InterPro" id="IPR046528">
    <property type="entry name" value="DUF6593"/>
</dbReference>
<dbReference type="Proteomes" id="UP000193922">
    <property type="component" value="Unassembled WGS sequence"/>
</dbReference>
<gene>
    <name evidence="2" type="ORF">DL89DRAFT_265219</name>
</gene>
<dbReference type="AlphaFoldDB" id="A0A1Y1WIA9"/>
<evidence type="ECO:0000313" key="2">
    <source>
        <dbReference type="EMBL" id="ORX73058.1"/>
    </source>
</evidence>
<feature type="domain" description="DUF6593" evidence="1">
    <location>
        <begin position="74"/>
        <end position="184"/>
    </location>
</feature>
<reference evidence="2 3" key="1">
    <citation type="submission" date="2016-07" db="EMBL/GenBank/DDBJ databases">
        <title>Pervasive Adenine N6-methylation of Active Genes in Fungi.</title>
        <authorList>
            <consortium name="DOE Joint Genome Institute"/>
            <person name="Mondo S.J."/>
            <person name="Dannebaum R.O."/>
            <person name="Kuo R.C."/>
            <person name="Labutti K."/>
            <person name="Haridas S."/>
            <person name="Kuo A."/>
            <person name="Salamov A."/>
            <person name="Ahrendt S.R."/>
            <person name="Lipzen A."/>
            <person name="Sullivan W."/>
            <person name="Andreopoulos W.B."/>
            <person name="Clum A."/>
            <person name="Lindquist E."/>
            <person name="Daum C."/>
            <person name="Ramamoorthy G.K."/>
            <person name="Gryganskyi A."/>
            <person name="Culley D."/>
            <person name="Magnuson J.K."/>
            <person name="James T.Y."/>
            <person name="O'Malley M.A."/>
            <person name="Stajich J.E."/>
            <person name="Spatafora J.W."/>
            <person name="Visel A."/>
            <person name="Grigoriev I.V."/>
        </authorList>
    </citation>
    <scope>NUCLEOTIDE SEQUENCE [LARGE SCALE GENOMIC DNA]</scope>
    <source>
        <strain evidence="2 3">ATCC 12442</strain>
    </source>
</reference>
<keyword evidence="3" id="KW-1185">Reference proteome</keyword>
<dbReference type="EMBL" id="MCFD01000002">
    <property type="protein sequence ID" value="ORX73058.1"/>
    <property type="molecule type" value="Genomic_DNA"/>
</dbReference>
<dbReference type="GeneID" id="63803212"/>
<accession>A0A1Y1WIA9</accession>
<dbReference type="RefSeq" id="XP_040746398.1">
    <property type="nucleotide sequence ID" value="XM_040886564.1"/>
</dbReference>